<dbReference type="FunFam" id="1.20.1020.10:FF:000007">
    <property type="entry name" value="BTB/POZ and TAZ domain-containing protein 2"/>
    <property type="match status" value="1"/>
</dbReference>
<dbReference type="GO" id="GO:0009725">
    <property type="term" value="P:response to hormone"/>
    <property type="evidence" value="ECO:0007669"/>
    <property type="project" value="UniProtKB-ARBA"/>
</dbReference>
<dbReference type="Gene3D" id="1.25.40.420">
    <property type="match status" value="1"/>
</dbReference>
<dbReference type="GO" id="GO:0009751">
    <property type="term" value="P:response to salicylic acid"/>
    <property type="evidence" value="ECO:0007669"/>
    <property type="project" value="UniProtKB-ARBA"/>
</dbReference>
<dbReference type="FunFam" id="1.25.40.420:FF:000012">
    <property type="entry name" value="BTB/POZ and TAZ domain-containing protein 2"/>
    <property type="match status" value="1"/>
</dbReference>
<dbReference type="GO" id="GO:0016567">
    <property type="term" value="P:protein ubiquitination"/>
    <property type="evidence" value="ECO:0007669"/>
    <property type="project" value="UniProtKB-UniPathway"/>
</dbReference>
<dbReference type="GeneID" id="116187755"/>
<proteinExistence type="predicted"/>
<dbReference type="PROSITE" id="PS50097">
    <property type="entry name" value="BTB"/>
    <property type="match status" value="1"/>
</dbReference>
<reference evidence="10" key="4">
    <citation type="submission" date="2025-04" db="UniProtKB">
        <authorList>
            <consortium name="RefSeq"/>
        </authorList>
    </citation>
    <scope>IDENTIFICATION</scope>
    <source>
        <tissue evidence="10">Leaf</tissue>
    </source>
</reference>
<dbReference type="GO" id="GO:0006355">
    <property type="term" value="P:regulation of DNA-templated transcription"/>
    <property type="evidence" value="ECO:0007669"/>
    <property type="project" value="UniProtKB-ARBA"/>
</dbReference>
<dbReference type="SUPFAM" id="SSF57933">
    <property type="entry name" value="TAZ domain"/>
    <property type="match status" value="1"/>
</dbReference>
<evidence type="ECO:0000256" key="4">
    <source>
        <dbReference type="ARBA" id="ARBA00022786"/>
    </source>
</evidence>
<dbReference type="Gene3D" id="1.20.1020.10">
    <property type="entry name" value="TAZ domain"/>
    <property type="match status" value="1"/>
</dbReference>
<dbReference type="PANTHER" id="PTHR46287">
    <property type="entry name" value="BTB/POZ AND TAZ DOMAIN-CONTAINING PROTEIN 3-RELATED"/>
    <property type="match status" value="1"/>
</dbReference>
<evidence type="ECO:0000259" key="6">
    <source>
        <dbReference type="PROSITE" id="PS50097"/>
    </source>
</evidence>
<feature type="domain" description="BTB" evidence="6">
    <location>
        <begin position="38"/>
        <end position="107"/>
    </location>
</feature>
<dbReference type="GO" id="GO:0005516">
    <property type="term" value="F:calmodulin binding"/>
    <property type="evidence" value="ECO:0007669"/>
    <property type="project" value="UniProtKB-ARBA"/>
</dbReference>
<dbReference type="SMART" id="SM00551">
    <property type="entry name" value="ZnF_TAZ"/>
    <property type="match status" value="1"/>
</dbReference>
<sequence length="373" mass="42547">MEDSCSKAIAPSPTIFSGDLYGSSSCSDDSLLGELPAPDLLVRTSGGLRIPVHSSVLALVSPVLENIIDQPRKHRSSERIIPILGVPSEAVAAFIGFLYSRRCSDEQMEKFGIHLLALSHVYSVPQLKRRCTEGLGQRLTVENVVDVLQLARLCDAPDLYLKCMKLVYGNIKTVENTEGWKFMSYHDPWLELEILQFIDEKELRKKTTRRYREEQRLYLELSEAMECLEHIFTEGCTTVGPHDTEITTMNMKKEPCTKFAICRGLQLLIRHFAGCKDRVNGGCSRCKRMWQLLRLHSSICDKPDSCRVPLCRQSKLRSQQVKKKKREDTRWKLLVKKVMAAKVMSSLSQSKRKRAEDDATDTIRDHGIRSFRL</sequence>
<reference evidence="9" key="3">
    <citation type="journal article" date="2020" name="Plant Biotechnol. J.">
        <title>The pomegranate (Punica granatum L.) draft genome dissects genetic divergence between soft- and hard-seeded cultivars.</title>
        <authorList>
            <person name="Luo X."/>
            <person name="Li H."/>
            <person name="Wu Z."/>
            <person name="Yao W."/>
            <person name="Zhao P."/>
            <person name="Cao D."/>
            <person name="Yu H."/>
            <person name="Li K."/>
            <person name="Poudel K."/>
            <person name="Zhao D."/>
            <person name="Zhang F."/>
            <person name="Xia X."/>
            <person name="Chen L."/>
            <person name="Wang Q."/>
            <person name="Jing D."/>
            <person name="Cao S."/>
        </authorList>
    </citation>
    <scope>NUCLEOTIDE SEQUENCE [LARGE SCALE GENOMIC DNA]</scope>
</reference>
<organism evidence="7 8">
    <name type="scientific">Punica granatum</name>
    <name type="common">Pomegranate</name>
    <dbReference type="NCBI Taxonomy" id="22663"/>
    <lineage>
        <taxon>Eukaryota</taxon>
        <taxon>Viridiplantae</taxon>
        <taxon>Streptophyta</taxon>
        <taxon>Embryophyta</taxon>
        <taxon>Tracheophyta</taxon>
        <taxon>Spermatophyta</taxon>
        <taxon>Magnoliopsida</taxon>
        <taxon>eudicotyledons</taxon>
        <taxon>Gunneridae</taxon>
        <taxon>Pentapetalae</taxon>
        <taxon>rosids</taxon>
        <taxon>malvids</taxon>
        <taxon>Myrtales</taxon>
        <taxon>Lythraceae</taxon>
        <taxon>Punica</taxon>
    </lineage>
</organism>
<keyword evidence="5" id="KW-0862">Zinc</keyword>
<evidence type="ECO:0000256" key="2">
    <source>
        <dbReference type="ARBA" id="ARBA00022723"/>
    </source>
</evidence>
<dbReference type="Pfam" id="PF00651">
    <property type="entry name" value="BTB"/>
    <property type="match status" value="1"/>
</dbReference>
<gene>
    <name evidence="10" type="primary">LOC116187755</name>
    <name evidence="7" type="ORF">CDL15_Pgr014865</name>
</gene>
<evidence type="ECO:0000313" key="10">
    <source>
        <dbReference type="RefSeq" id="XP_031372544.1"/>
    </source>
</evidence>
<keyword evidence="9" id="KW-1185">Reference proteome</keyword>
<evidence type="ECO:0000313" key="9">
    <source>
        <dbReference type="Proteomes" id="UP000515151"/>
    </source>
</evidence>
<dbReference type="CDD" id="cd14733">
    <property type="entry name" value="BACK"/>
    <property type="match status" value="1"/>
</dbReference>
<dbReference type="OrthoDB" id="6359816at2759"/>
<dbReference type="EMBL" id="MTKT01000548">
    <property type="protein sequence ID" value="OWM90562.1"/>
    <property type="molecule type" value="Genomic_DNA"/>
</dbReference>
<dbReference type="Pfam" id="PF02135">
    <property type="entry name" value="zf-TAZ"/>
    <property type="match status" value="1"/>
</dbReference>
<dbReference type="InterPro" id="IPR044513">
    <property type="entry name" value="BT1/2/3/4/5"/>
</dbReference>
<evidence type="ECO:0000256" key="3">
    <source>
        <dbReference type="ARBA" id="ARBA00022771"/>
    </source>
</evidence>
<accession>A0A218Y201</accession>
<dbReference type="InterPro" id="IPR000210">
    <property type="entry name" value="BTB/POZ_dom"/>
</dbReference>
<dbReference type="SUPFAM" id="SSF54695">
    <property type="entry name" value="POZ domain"/>
    <property type="match status" value="1"/>
</dbReference>
<evidence type="ECO:0000256" key="5">
    <source>
        <dbReference type="ARBA" id="ARBA00022833"/>
    </source>
</evidence>
<dbReference type="Proteomes" id="UP000515151">
    <property type="component" value="Chromosome 8"/>
</dbReference>
<dbReference type="GO" id="GO:0008270">
    <property type="term" value="F:zinc ion binding"/>
    <property type="evidence" value="ECO:0007669"/>
    <property type="project" value="UniProtKB-KW"/>
</dbReference>
<protein>
    <submittedName>
        <fullName evidence="10">BTB/POZ and TAZ domain-containing protein 1-like</fullName>
    </submittedName>
</protein>
<reference evidence="8" key="1">
    <citation type="journal article" date="2017" name="Plant J.">
        <title>The pomegranate (Punica granatum L.) genome and the genomics of punicalagin biosynthesis.</title>
        <authorList>
            <person name="Qin G."/>
            <person name="Xu C."/>
            <person name="Ming R."/>
            <person name="Tang H."/>
            <person name="Guyot R."/>
            <person name="Kramer E.M."/>
            <person name="Hu Y."/>
            <person name="Yi X."/>
            <person name="Qi Y."/>
            <person name="Xu X."/>
            <person name="Gao Z."/>
            <person name="Pan H."/>
            <person name="Jian J."/>
            <person name="Tian Y."/>
            <person name="Yue Z."/>
            <person name="Xu Y."/>
        </authorList>
    </citation>
    <scope>NUCLEOTIDE SEQUENCE [LARGE SCALE GENOMIC DNA]</scope>
    <source>
        <strain evidence="8">cv. Dabenzi</strain>
    </source>
</reference>
<dbReference type="AlphaFoldDB" id="A0A218Y201"/>
<keyword evidence="3" id="KW-0863">Zinc-finger</keyword>
<dbReference type="SMART" id="SM00225">
    <property type="entry name" value="BTB"/>
    <property type="match status" value="1"/>
</dbReference>
<keyword evidence="2" id="KW-0479">Metal-binding</keyword>
<keyword evidence="4" id="KW-0833">Ubl conjugation pathway</keyword>
<evidence type="ECO:0000313" key="7">
    <source>
        <dbReference type="EMBL" id="OWM90562.1"/>
    </source>
</evidence>
<dbReference type="Proteomes" id="UP000197138">
    <property type="component" value="Unassembled WGS sequence"/>
</dbReference>
<evidence type="ECO:0000313" key="8">
    <source>
        <dbReference type="Proteomes" id="UP000197138"/>
    </source>
</evidence>
<dbReference type="Gene3D" id="3.30.710.10">
    <property type="entry name" value="Potassium Channel Kv1.1, Chain A"/>
    <property type="match status" value="1"/>
</dbReference>
<evidence type="ECO:0000256" key="1">
    <source>
        <dbReference type="ARBA" id="ARBA00004906"/>
    </source>
</evidence>
<dbReference type="InterPro" id="IPR035898">
    <property type="entry name" value="TAZ_dom_sf"/>
</dbReference>
<dbReference type="PANTHER" id="PTHR46287:SF4">
    <property type="entry name" value="BTB_POZ AND TAZ DOMAIN-CONTAINING PROTEIN 2"/>
    <property type="match status" value="1"/>
</dbReference>
<dbReference type="GO" id="GO:0042542">
    <property type="term" value="P:response to hydrogen peroxide"/>
    <property type="evidence" value="ECO:0007669"/>
    <property type="project" value="UniProtKB-ARBA"/>
</dbReference>
<dbReference type="RefSeq" id="XP_031372544.1">
    <property type="nucleotide sequence ID" value="XM_031516684.1"/>
</dbReference>
<name>A0A218Y201_PUNGR</name>
<dbReference type="UniPathway" id="UPA00143"/>
<dbReference type="InterPro" id="IPR011333">
    <property type="entry name" value="SKP1/BTB/POZ_sf"/>
</dbReference>
<dbReference type="GO" id="GO:0005634">
    <property type="term" value="C:nucleus"/>
    <property type="evidence" value="ECO:0007669"/>
    <property type="project" value="TreeGrafter"/>
</dbReference>
<comment type="pathway">
    <text evidence="1">Protein modification; protein ubiquitination.</text>
</comment>
<reference evidence="7" key="2">
    <citation type="submission" date="2017-06" db="EMBL/GenBank/DDBJ databases">
        <title>The pomegranate genome and the genomics of punicalagin biosynthesis.</title>
        <authorList>
            <person name="Xu C."/>
        </authorList>
    </citation>
    <scope>NUCLEOTIDE SEQUENCE [LARGE SCALE GENOMIC DNA]</scope>
    <source>
        <tissue evidence="7">Fresh leaf</tissue>
    </source>
</reference>
<dbReference type="InterPro" id="IPR000197">
    <property type="entry name" value="Znf_TAZ"/>
</dbReference>